<dbReference type="GO" id="GO:0004140">
    <property type="term" value="F:dephospho-CoA kinase activity"/>
    <property type="evidence" value="ECO:0007669"/>
    <property type="project" value="InterPro"/>
</dbReference>
<name>A0A382QIT4_9ZZZZ</name>
<dbReference type="GO" id="GO:0005524">
    <property type="term" value="F:ATP binding"/>
    <property type="evidence" value="ECO:0007669"/>
    <property type="project" value="UniProtKB-KW"/>
</dbReference>
<dbReference type="Pfam" id="PF01121">
    <property type="entry name" value="CoaE"/>
    <property type="match status" value="1"/>
</dbReference>
<dbReference type="CDD" id="cd02022">
    <property type="entry name" value="DPCK"/>
    <property type="match status" value="1"/>
</dbReference>
<sequence length="63" mass="6697">VYKLGITGGIGSGKSTASAFFKKKGIFVIDADSEAKNLFTKNNNLTQSIITTFGPQVTTNNQL</sequence>
<evidence type="ECO:0000313" key="3">
    <source>
        <dbReference type="EMBL" id="SVC85443.1"/>
    </source>
</evidence>
<dbReference type="AlphaFoldDB" id="A0A382QIT4"/>
<feature type="non-terminal residue" evidence="3">
    <location>
        <position position="1"/>
    </location>
</feature>
<dbReference type="EMBL" id="UINC01114844">
    <property type="protein sequence ID" value="SVC85443.1"/>
    <property type="molecule type" value="Genomic_DNA"/>
</dbReference>
<dbReference type="SUPFAM" id="SSF52540">
    <property type="entry name" value="P-loop containing nucleoside triphosphate hydrolases"/>
    <property type="match status" value="1"/>
</dbReference>
<dbReference type="PROSITE" id="PS51219">
    <property type="entry name" value="DPCK"/>
    <property type="match status" value="1"/>
</dbReference>
<evidence type="ECO:0000256" key="1">
    <source>
        <dbReference type="ARBA" id="ARBA00022741"/>
    </source>
</evidence>
<dbReference type="InterPro" id="IPR001977">
    <property type="entry name" value="Depp_CoAkinase"/>
</dbReference>
<reference evidence="3" key="1">
    <citation type="submission" date="2018-05" db="EMBL/GenBank/DDBJ databases">
        <authorList>
            <person name="Lanie J.A."/>
            <person name="Ng W.-L."/>
            <person name="Kazmierczak K.M."/>
            <person name="Andrzejewski T.M."/>
            <person name="Davidsen T.M."/>
            <person name="Wayne K.J."/>
            <person name="Tettelin H."/>
            <person name="Glass J.I."/>
            <person name="Rusch D."/>
            <person name="Podicherti R."/>
            <person name="Tsui H.-C.T."/>
            <person name="Winkler M.E."/>
        </authorList>
    </citation>
    <scope>NUCLEOTIDE SEQUENCE</scope>
</reference>
<gene>
    <name evidence="3" type="ORF">METZ01_LOCUS338297</name>
</gene>
<proteinExistence type="predicted"/>
<feature type="non-terminal residue" evidence="3">
    <location>
        <position position="63"/>
    </location>
</feature>
<protein>
    <recommendedName>
        <fullName evidence="4">Dephospho-CoA kinase</fullName>
    </recommendedName>
</protein>
<dbReference type="GO" id="GO:0015937">
    <property type="term" value="P:coenzyme A biosynthetic process"/>
    <property type="evidence" value="ECO:0007669"/>
    <property type="project" value="InterPro"/>
</dbReference>
<dbReference type="Gene3D" id="3.40.50.300">
    <property type="entry name" value="P-loop containing nucleotide triphosphate hydrolases"/>
    <property type="match status" value="1"/>
</dbReference>
<dbReference type="InterPro" id="IPR027417">
    <property type="entry name" value="P-loop_NTPase"/>
</dbReference>
<keyword evidence="2" id="KW-0067">ATP-binding</keyword>
<organism evidence="3">
    <name type="scientific">marine metagenome</name>
    <dbReference type="NCBI Taxonomy" id="408172"/>
    <lineage>
        <taxon>unclassified sequences</taxon>
        <taxon>metagenomes</taxon>
        <taxon>ecological metagenomes</taxon>
    </lineage>
</organism>
<evidence type="ECO:0008006" key="4">
    <source>
        <dbReference type="Google" id="ProtNLM"/>
    </source>
</evidence>
<accession>A0A382QIT4</accession>
<keyword evidence="1" id="KW-0547">Nucleotide-binding</keyword>
<evidence type="ECO:0000256" key="2">
    <source>
        <dbReference type="ARBA" id="ARBA00022840"/>
    </source>
</evidence>